<dbReference type="PANTHER" id="PTHR42711:SF5">
    <property type="entry name" value="ABC TRANSPORTER ATP-BINDING PROTEIN NATA"/>
    <property type="match status" value="1"/>
</dbReference>
<dbReference type="InterPro" id="IPR050763">
    <property type="entry name" value="ABC_transporter_ATP-binding"/>
</dbReference>
<keyword evidence="3" id="KW-0547">Nucleotide-binding</keyword>
<evidence type="ECO:0000256" key="1">
    <source>
        <dbReference type="ARBA" id="ARBA00005417"/>
    </source>
</evidence>
<dbReference type="KEGG" id="scq:SCULI_v1c09760"/>
<dbReference type="PANTHER" id="PTHR42711">
    <property type="entry name" value="ABC TRANSPORTER ATP-BINDING PROTEIN"/>
    <property type="match status" value="1"/>
</dbReference>
<dbReference type="eggNOG" id="COG1131">
    <property type="taxonomic scope" value="Bacteria"/>
</dbReference>
<proteinExistence type="inferred from homology"/>
<dbReference type="AlphaFoldDB" id="W6A8M0"/>
<organism evidence="6 7">
    <name type="scientific">Spiroplasma culicicola AES-1</name>
    <dbReference type="NCBI Taxonomy" id="1276246"/>
    <lineage>
        <taxon>Bacteria</taxon>
        <taxon>Bacillati</taxon>
        <taxon>Mycoplasmatota</taxon>
        <taxon>Mollicutes</taxon>
        <taxon>Entomoplasmatales</taxon>
        <taxon>Spiroplasmataceae</taxon>
        <taxon>Spiroplasma</taxon>
    </lineage>
</organism>
<evidence type="ECO:0000256" key="2">
    <source>
        <dbReference type="ARBA" id="ARBA00022448"/>
    </source>
</evidence>
<evidence type="ECO:0000256" key="3">
    <source>
        <dbReference type="ARBA" id="ARBA00022741"/>
    </source>
</evidence>
<gene>
    <name evidence="6" type="ORF">SCULI_v1c09760</name>
</gene>
<dbReference type="EMBL" id="CP006681">
    <property type="protein sequence ID" value="AHI53316.1"/>
    <property type="molecule type" value="Genomic_DNA"/>
</dbReference>
<dbReference type="GO" id="GO:0005524">
    <property type="term" value="F:ATP binding"/>
    <property type="evidence" value="ECO:0007669"/>
    <property type="project" value="UniProtKB-KW"/>
</dbReference>
<comment type="similarity">
    <text evidence="1">Belongs to the ABC transporter superfamily.</text>
</comment>
<dbReference type="PATRIC" id="fig|1276246.3.peg.972"/>
<dbReference type="RefSeq" id="WP_038648160.1">
    <property type="nucleotide sequence ID" value="NZ_CP006681.1"/>
</dbReference>
<keyword evidence="2" id="KW-0813">Transport</keyword>
<dbReference type="Gene3D" id="3.40.50.300">
    <property type="entry name" value="P-loop containing nucleotide triphosphate hydrolases"/>
    <property type="match status" value="1"/>
</dbReference>
<dbReference type="GO" id="GO:0016887">
    <property type="term" value="F:ATP hydrolysis activity"/>
    <property type="evidence" value="ECO:0007669"/>
    <property type="project" value="InterPro"/>
</dbReference>
<dbReference type="Proteomes" id="UP000019267">
    <property type="component" value="Chromosome"/>
</dbReference>
<dbReference type="InterPro" id="IPR027417">
    <property type="entry name" value="P-loop_NTPase"/>
</dbReference>
<reference evidence="6 7" key="1">
    <citation type="journal article" date="2014" name="Genome Biol. Evol.">
        <title>Molecular evolution of the substrate utilization strategies and putative virulence factors in mosquito-associated Spiroplasma species.</title>
        <authorList>
            <person name="Chang T.H."/>
            <person name="Lo W.S."/>
            <person name="Ku C."/>
            <person name="Chen L.L."/>
            <person name="Kuo C.H."/>
        </authorList>
    </citation>
    <scope>NUCLEOTIDE SEQUENCE [LARGE SCALE GENOMIC DNA]</scope>
    <source>
        <strain evidence="6">AES-1</strain>
    </source>
</reference>
<dbReference type="SMART" id="SM00382">
    <property type="entry name" value="AAA"/>
    <property type="match status" value="1"/>
</dbReference>
<keyword evidence="4 6" id="KW-0067">ATP-binding</keyword>
<name>W6A8M0_9MOLU</name>
<dbReference type="HOGENOM" id="CLU_000604_1_2_14"/>
<dbReference type="SUPFAM" id="SSF52540">
    <property type="entry name" value="P-loop containing nucleoside triphosphate hydrolases"/>
    <property type="match status" value="1"/>
</dbReference>
<evidence type="ECO:0000256" key="4">
    <source>
        <dbReference type="ARBA" id="ARBA00022840"/>
    </source>
</evidence>
<dbReference type="STRING" id="1276246.SCULI_v1c09760"/>
<evidence type="ECO:0000313" key="7">
    <source>
        <dbReference type="Proteomes" id="UP000019267"/>
    </source>
</evidence>
<evidence type="ECO:0000259" key="5">
    <source>
        <dbReference type="PROSITE" id="PS50893"/>
    </source>
</evidence>
<sequence>MILQVKNVCKEYKKNTPVLKNISFNLKKGESIGLVGANGCGKTTLVEIIAGIIEPTAGNIKWSDQENSSKNIGLQFQKSNWPAGTKIKDIFNFLVGTNWVNDEYINQLIDVFELRDLIKRKISYCSGGQQQRFNCLLSMVKNPELLILDELITGLDLKMQIKIVNFINEWRKIKGATIINVSHIPEEIEQVCDRVILLKKGEVFLDDSIKNIKEKNGSLRKMLMDFYQNEK</sequence>
<feature type="domain" description="ABC transporter" evidence="5">
    <location>
        <begin position="3"/>
        <end position="225"/>
    </location>
</feature>
<dbReference type="InterPro" id="IPR003439">
    <property type="entry name" value="ABC_transporter-like_ATP-bd"/>
</dbReference>
<keyword evidence="7" id="KW-1185">Reference proteome</keyword>
<accession>W6A8M0</accession>
<evidence type="ECO:0000313" key="6">
    <source>
        <dbReference type="EMBL" id="AHI53316.1"/>
    </source>
</evidence>
<dbReference type="PROSITE" id="PS50893">
    <property type="entry name" value="ABC_TRANSPORTER_2"/>
    <property type="match status" value="1"/>
</dbReference>
<dbReference type="InterPro" id="IPR003593">
    <property type="entry name" value="AAA+_ATPase"/>
</dbReference>
<dbReference type="Pfam" id="PF00005">
    <property type="entry name" value="ABC_tran"/>
    <property type="match status" value="1"/>
</dbReference>
<protein>
    <submittedName>
        <fullName evidence="6">Peptide/nickel transport system ATP-binding protein</fullName>
    </submittedName>
</protein>
<dbReference type="CDD" id="cd03230">
    <property type="entry name" value="ABC_DR_subfamily_A"/>
    <property type="match status" value="1"/>
</dbReference>